<organism evidence="1 2">
    <name type="scientific">Candidatus Nasuia deltocephalincola</name>
    <dbReference type="NCBI Taxonomy" id="1160784"/>
    <lineage>
        <taxon>Bacteria</taxon>
        <taxon>Pseudomonadati</taxon>
        <taxon>Pseudomonadota</taxon>
        <taxon>Betaproteobacteria</taxon>
        <taxon>Candidatus Nasuia</taxon>
    </lineage>
</organism>
<proteinExistence type="predicted"/>
<gene>
    <name evidence="1" type="ORF">CU086_00810</name>
</gene>
<protein>
    <submittedName>
        <fullName evidence="1">Uncharacterized protein</fullName>
    </submittedName>
</protein>
<accession>A0A975A381</accession>
<keyword evidence="2" id="KW-1185">Reference proteome</keyword>
<dbReference type="AlphaFoldDB" id="A0A975A381"/>
<dbReference type="EMBL" id="CP024850">
    <property type="protein sequence ID" value="QSF25352.1"/>
    <property type="molecule type" value="Genomic_DNA"/>
</dbReference>
<evidence type="ECO:0000313" key="1">
    <source>
        <dbReference type="EMBL" id="QSF25352.1"/>
    </source>
</evidence>
<sequence>MYRCVKFLKKIFLKINNFYIFLKLIKKFTILPKLYIIKYIKILYFKNKKNWKNIKLKIKNYDYWF</sequence>
<dbReference type="Proteomes" id="UP000663075">
    <property type="component" value="Chromosome"/>
</dbReference>
<reference evidence="1" key="1">
    <citation type="submission" date="2017-11" db="EMBL/GenBank/DDBJ databases">
        <authorList>
            <person name="Jian Z."/>
        </authorList>
    </citation>
    <scope>NUCLEOTIDE SEQUENCE</scope>
    <source>
        <strain evidence="1">YC</strain>
    </source>
</reference>
<evidence type="ECO:0000313" key="2">
    <source>
        <dbReference type="Proteomes" id="UP000663075"/>
    </source>
</evidence>
<name>A0A975A381_9PROT</name>